<organism evidence="2 3">
    <name type="scientific">Bifidobacterium criceti</name>
    <dbReference type="NCBI Taxonomy" id="1960969"/>
    <lineage>
        <taxon>Bacteria</taxon>
        <taxon>Bacillati</taxon>
        <taxon>Actinomycetota</taxon>
        <taxon>Actinomycetes</taxon>
        <taxon>Bifidobacteriales</taxon>
        <taxon>Bifidobacteriaceae</taxon>
        <taxon>Bifidobacterium</taxon>
    </lineage>
</organism>
<proteinExistence type="predicted"/>
<feature type="region of interest" description="Disordered" evidence="1">
    <location>
        <begin position="1"/>
        <end position="141"/>
    </location>
</feature>
<evidence type="ECO:0000313" key="2">
    <source>
        <dbReference type="EMBL" id="PAU66867.1"/>
    </source>
</evidence>
<feature type="region of interest" description="Disordered" evidence="1">
    <location>
        <begin position="163"/>
        <end position="203"/>
    </location>
</feature>
<protein>
    <submittedName>
        <fullName evidence="2">Uncharacterized protein</fullName>
    </submittedName>
</protein>
<dbReference type="EMBL" id="MVOH01000021">
    <property type="protein sequence ID" value="PAU66867.1"/>
    <property type="molecule type" value="Genomic_DNA"/>
</dbReference>
<feature type="compositionally biased region" description="Low complexity" evidence="1">
    <location>
        <begin position="57"/>
        <end position="68"/>
    </location>
</feature>
<dbReference type="AlphaFoldDB" id="A0A2A2ED27"/>
<evidence type="ECO:0000256" key="1">
    <source>
        <dbReference type="SAM" id="MobiDB-lite"/>
    </source>
</evidence>
<comment type="caution">
    <text evidence="2">The sequence shown here is derived from an EMBL/GenBank/DDBJ whole genome shotgun (WGS) entry which is preliminary data.</text>
</comment>
<name>A0A2A2ED27_9BIFI</name>
<evidence type="ECO:0000313" key="3">
    <source>
        <dbReference type="Proteomes" id="UP000218399"/>
    </source>
</evidence>
<accession>A0A2A2ED27</accession>
<dbReference type="Proteomes" id="UP000218399">
    <property type="component" value="Unassembled WGS sequence"/>
</dbReference>
<sequence>MTLEDSPRRAIPSIGGNTRHSRPIASRDTPPYDAARRKQTLIRPTAPHHPATRDTKASSATSATTTRGNARRRRVPNDQRCHNPRHGTTQAGPARPVAPQSAPTRDVDAGQPTSGPVRYGNARRKHALVRPAAPQSAATHDANTALPSCGATPCGMARHRCLPADQRHPTGGNARRHGLLRDQRRHSPRQRATLAPSSRRAIP</sequence>
<feature type="compositionally biased region" description="Basic residues" evidence="1">
    <location>
        <begin position="174"/>
        <end position="189"/>
    </location>
</feature>
<gene>
    <name evidence="2" type="ORF">B1526_1684</name>
</gene>
<keyword evidence="3" id="KW-1185">Reference proteome</keyword>
<reference evidence="2 3" key="1">
    <citation type="journal article" date="2017" name="ISME J.">
        <title>Unveiling bifidobacterial biogeography across the mammalian branch of the tree of life.</title>
        <authorList>
            <person name="Milani C."/>
            <person name="Mangifesta M."/>
            <person name="Mancabelli L."/>
            <person name="Lugli G.A."/>
            <person name="James K."/>
            <person name="Duranti S."/>
            <person name="Turroni F."/>
            <person name="Ferrario C."/>
            <person name="Ossiprandi M.C."/>
            <person name="van Sinderen D."/>
            <person name="Ventura M."/>
        </authorList>
    </citation>
    <scope>NUCLEOTIDE SEQUENCE [LARGE SCALE GENOMIC DNA]</scope>
    <source>
        <strain evidence="3">Ham19E</strain>
    </source>
</reference>